<dbReference type="InterPro" id="IPR001810">
    <property type="entry name" value="F-box_dom"/>
</dbReference>
<dbReference type="EMBL" id="JAQQWK010000002">
    <property type="protein sequence ID" value="KAK8051219.1"/>
    <property type="molecule type" value="Genomic_DNA"/>
</dbReference>
<reference evidence="2 3" key="1">
    <citation type="submission" date="2023-01" db="EMBL/GenBank/DDBJ databases">
        <title>Analysis of 21 Apiospora genomes using comparative genomics revels a genus with tremendous synthesis potential of carbohydrate active enzymes and secondary metabolites.</title>
        <authorList>
            <person name="Sorensen T."/>
        </authorList>
    </citation>
    <scope>NUCLEOTIDE SEQUENCE [LARGE SCALE GENOMIC DNA]</scope>
    <source>
        <strain evidence="2 3">CBS 33761</strain>
    </source>
</reference>
<name>A0ABR1TX49_9PEZI</name>
<dbReference type="PROSITE" id="PS50181">
    <property type="entry name" value="FBOX"/>
    <property type="match status" value="1"/>
</dbReference>
<comment type="caution">
    <text evidence="2">The sequence shown here is derived from an EMBL/GenBank/DDBJ whole genome shotgun (WGS) entry which is preliminary data.</text>
</comment>
<dbReference type="Proteomes" id="UP001444661">
    <property type="component" value="Unassembled WGS sequence"/>
</dbReference>
<keyword evidence="3" id="KW-1185">Reference proteome</keyword>
<evidence type="ECO:0000259" key="1">
    <source>
        <dbReference type="PROSITE" id="PS50181"/>
    </source>
</evidence>
<accession>A0ABR1TX49</accession>
<protein>
    <recommendedName>
        <fullName evidence="1">F-box domain-containing protein</fullName>
    </recommendedName>
</protein>
<evidence type="ECO:0000313" key="2">
    <source>
        <dbReference type="EMBL" id="KAK8051219.1"/>
    </source>
</evidence>
<evidence type="ECO:0000313" key="3">
    <source>
        <dbReference type="Proteomes" id="UP001444661"/>
    </source>
</evidence>
<gene>
    <name evidence="2" type="ORF">PG993_002604</name>
</gene>
<feature type="domain" description="F-box" evidence="1">
    <location>
        <begin position="74"/>
        <end position="120"/>
    </location>
</feature>
<proteinExistence type="predicted"/>
<organism evidence="2 3">
    <name type="scientific">Apiospora rasikravindrae</name>
    <dbReference type="NCBI Taxonomy" id="990691"/>
    <lineage>
        <taxon>Eukaryota</taxon>
        <taxon>Fungi</taxon>
        <taxon>Dikarya</taxon>
        <taxon>Ascomycota</taxon>
        <taxon>Pezizomycotina</taxon>
        <taxon>Sordariomycetes</taxon>
        <taxon>Xylariomycetidae</taxon>
        <taxon>Amphisphaeriales</taxon>
        <taxon>Apiosporaceae</taxon>
        <taxon>Apiospora</taxon>
    </lineage>
</organism>
<sequence length="363" mass="40612">MDEDYLASKPPKDCCVSVSGGEVVADFDEYTFRAPRPGLFVGDWRTPDGEVNPVRLFRSHERALSHRPPWPLELGTLNSLPLEILQQILYDLDMCSLLTFVGTNRSCGHIVTTLQDFKMVVSCPQLAGAVFQLRCRSFGLQQLAASIRRPECQCCGQFGDLFYLITAERLCYHCWRTDRYRKAIFPNGGGGRRRALSTTLQRDAIAAGLPISRYPRGSYGAMGEGVISKRQIAFDRTSFFARLNAEGQERDVVGGTGSDCSILEYKSAEPDVLSYVATIRAPYFDETSQIWEEGFFCRACASRGQEHAGGGAEESSAANNYPRSCHPAWDLPYRRYTRDGIEKHLQDHGRIYRLVSQEGGCVQ</sequence>